<proteinExistence type="predicted"/>
<comment type="caution">
    <text evidence="2">The sequence shown here is derived from an EMBL/GenBank/DDBJ whole genome shotgun (WGS) entry which is preliminary data.</text>
</comment>
<dbReference type="Pfam" id="PF12706">
    <property type="entry name" value="Lactamase_B_2"/>
    <property type="match status" value="1"/>
</dbReference>
<feature type="domain" description="Metallo-beta-lactamase" evidence="1">
    <location>
        <begin position="76"/>
        <end position="280"/>
    </location>
</feature>
<gene>
    <name evidence="2" type="ORF">GCM10009855_01620</name>
</gene>
<dbReference type="PANTHER" id="PTHR15032:SF4">
    <property type="entry name" value="N-ACYL-PHOSPHATIDYLETHANOLAMINE-HYDROLYZING PHOSPHOLIPASE D"/>
    <property type="match status" value="1"/>
</dbReference>
<name>A0ABN3H0N1_9ACTN</name>
<organism evidence="2 3">
    <name type="scientific">Gordonia cholesterolivorans</name>
    <dbReference type="NCBI Taxonomy" id="559625"/>
    <lineage>
        <taxon>Bacteria</taxon>
        <taxon>Bacillati</taxon>
        <taxon>Actinomycetota</taxon>
        <taxon>Actinomycetes</taxon>
        <taxon>Mycobacteriales</taxon>
        <taxon>Gordoniaceae</taxon>
        <taxon>Gordonia</taxon>
    </lineage>
</organism>
<evidence type="ECO:0000313" key="3">
    <source>
        <dbReference type="Proteomes" id="UP001501170"/>
    </source>
</evidence>
<sequence length="337" mass="36721">MTAASRFATDGVFANREAAAQVQGPDMSVMIDMMRRRGRPGHRVPVLRPEFSGEPGALSATWLGHASMAVELDGVRIVTDPVLSDRCSPSQSIGPRRMHRAPLTAGELPPLDVVLISHDHYDHLDTPTVLTIALTQPNAIFVVPIGVAAHLISWGVDAARIRQADWFEQVDLTVRGTTISFHAVPARHFSGRGLSRNLTQWVSWAAVGPQHRFFFSGDTGFTESYADTGAALGPFDLSLVAVGAYDPVWPDVHVDPEEALVVHRLLNGDERDALFVPIHWGTFNLARHSWADPVGRLTTEADRVGVDICVPRPGATLVAHSRSGTAFSDPTWWERSA</sequence>
<dbReference type="SUPFAM" id="SSF56281">
    <property type="entry name" value="Metallo-hydrolase/oxidoreductase"/>
    <property type="match status" value="1"/>
</dbReference>
<accession>A0ABN3H0N1</accession>
<dbReference type="EMBL" id="BAAARB010000001">
    <property type="protein sequence ID" value="GAA2366049.1"/>
    <property type="molecule type" value="Genomic_DNA"/>
</dbReference>
<dbReference type="Proteomes" id="UP001501170">
    <property type="component" value="Unassembled WGS sequence"/>
</dbReference>
<reference evidence="2 3" key="1">
    <citation type="journal article" date="2019" name="Int. J. Syst. Evol. Microbiol.">
        <title>The Global Catalogue of Microorganisms (GCM) 10K type strain sequencing project: providing services to taxonomists for standard genome sequencing and annotation.</title>
        <authorList>
            <consortium name="The Broad Institute Genomics Platform"/>
            <consortium name="The Broad Institute Genome Sequencing Center for Infectious Disease"/>
            <person name="Wu L."/>
            <person name="Ma J."/>
        </authorList>
    </citation>
    <scope>NUCLEOTIDE SEQUENCE [LARGE SCALE GENOMIC DNA]</scope>
    <source>
        <strain evidence="2 3">JCM 16227</strain>
    </source>
</reference>
<evidence type="ECO:0000259" key="1">
    <source>
        <dbReference type="Pfam" id="PF12706"/>
    </source>
</evidence>
<dbReference type="Gene3D" id="3.60.15.10">
    <property type="entry name" value="Ribonuclease Z/Hydroxyacylglutathione hydrolase-like"/>
    <property type="match status" value="1"/>
</dbReference>
<dbReference type="InterPro" id="IPR001279">
    <property type="entry name" value="Metallo-B-lactamas"/>
</dbReference>
<evidence type="ECO:0000313" key="2">
    <source>
        <dbReference type="EMBL" id="GAA2366049.1"/>
    </source>
</evidence>
<dbReference type="InterPro" id="IPR036866">
    <property type="entry name" value="RibonucZ/Hydroxyglut_hydro"/>
</dbReference>
<keyword evidence="3" id="KW-1185">Reference proteome</keyword>
<dbReference type="PANTHER" id="PTHR15032">
    <property type="entry name" value="N-ACYL-PHOSPHATIDYLETHANOLAMINE-HYDROLYZING PHOSPHOLIPASE D"/>
    <property type="match status" value="1"/>
</dbReference>
<protein>
    <submittedName>
        <fullName evidence="2">MBL fold metallo-hydrolase</fullName>
    </submittedName>
</protein>